<dbReference type="InParanoid" id="V4TTU4"/>
<keyword evidence="3" id="KW-1185">Reference proteome</keyword>
<gene>
    <name evidence="2" type="ORF">CICLE_v10023154mg</name>
</gene>
<name>V4TTU4_CITCL</name>
<dbReference type="KEGG" id="cic:CICLE_v10023154mg"/>
<reference evidence="2 3" key="1">
    <citation type="submission" date="2013-10" db="EMBL/GenBank/DDBJ databases">
        <authorList>
            <consortium name="International Citrus Genome Consortium"/>
            <person name="Jenkins J."/>
            <person name="Schmutz J."/>
            <person name="Prochnik S."/>
            <person name="Rokhsar D."/>
            <person name="Gmitter F."/>
            <person name="Ollitrault P."/>
            <person name="Machado M."/>
            <person name="Talon M."/>
            <person name="Wincker P."/>
            <person name="Jaillon O."/>
            <person name="Morgante M."/>
        </authorList>
    </citation>
    <scope>NUCLEOTIDE SEQUENCE</scope>
    <source>
        <strain evidence="3">cv. Clemenules</strain>
    </source>
</reference>
<keyword evidence="1" id="KW-0472">Membrane</keyword>
<evidence type="ECO:0008006" key="4">
    <source>
        <dbReference type="Google" id="ProtNLM"/>
    </source>
</evidence>
<organism evidence="2 3">
    <name type="scientific">Citrus clementina</name>
    <name type="common">Clementine</name>
    <name type="synonym">Citrus deliciosa x Citrus sinensis</name>
    <dbReference type="NCBI Taxonomy" id="85681"/>
    <lineage>
        <taxon>Eukaryota</taxon>
        <taxon>Viridiplantae</taxon>
        <taxon>Streptophyta</taxon>
        <taxon>Embryophyta</taxon>
        <taxon>Tracheophyta</taxon>
        <taxon>Spermatophyta</taxon>
        <taxon>Magnoliopsida</taxon>
        <taxon>eudicotyledons</taxon>
        <taxon>Gunneridae</taxon>
        <taxon>Pentapetalae</taxon>
        <taxon>rosids</taxon>
        <taxon>malvids</taxon>
        <taxon>Sapindales</taxon>
        <taxon>Rutaceae</taxon>
        <taxon>Aurantioideae</taxon>
        <taxon>Citrus</taxon>
    </lineage>
</organism>
<evidence type="ECO:0000313" key="2">
    <source>
        <dbReference type="EMBL" id="ESR55130.1"/>
    </source>
</evidence>
<dbReference type="EMBL" id="KI536661">
    <property type="protein sequence ID" value="ESR55130.1"/>
    <property type="molecule type" value="Genomic_DNA"/>
</dbReference>
<dbReference type="Proteomes" id="UP000030687">
    <property type="component" value="Unassembled WGS sequence"/>
</dbReference>
<keyword evidence="1" id="KW-0812">Transmembrane</keyword>
<dbReference type="Gramene" id="ESR55130">
    <property type="protein sequence ID" value="ESR55130"/>
    <property type="gene ID" value="CICLE_v10023154mg"/>
</dbReference>
<dbReference type="AlphaFoldDB" id="V4TTU4"/>
<feature type="transmembrane region" description="Helical" evidence="1">
    <location>
        <begin position="29"/>
        <end position="46"/>
    </location>
</feature>
<accession>V4TTU4</accession>
<keyword evidence="1" id="KW-1133">Transmembrane helix</keyword>
<evidence type="ECO:0000313" key="3">
    <source>
        <dbReference type="Proteomes" id="UP000030687"/>
    </source>
</evidence>
<protein>
    <recommendedName>
        <fullName evidence="4">Transmembrane protein</fullName>
    </recommendedName>
</protein>
<evidence type="ECO:0000256" key="1">
    <source>
        <dbReference type="SAM" id="Phobius"/>
    </source>
</evidence>
<sequence>MWSPFTLHPRFYGFNGSSKQMFQLLRRRLKIFMNVILFFSLLLITINNSKKKKPRSVLEQNMRVIIAEGRGACNTNSH</sequence>
<proteinExistence type="predicted"/>